<keyword evidence="2 5" id="KW-0012">Acyltransferase</keyword>
<dbReference type="Gene3D" id="3.40.47.10">
    <property type="match status" value="1"/>
</dbReference>
<dbReference type="RefSeq" id="WP_003778274.1">
    <property type="nucleotide sequence ID" value="NZ_CP094241.1"/>
</dbReference>
<dbReference type="AlphaFoldDB" id="A0AA36UJ50"/>
<dbReference type="Pfam" id="PF08541">
    <property type="entry name" value="ACP_syn_III_C"/>
    <property type="match status" value="1"/>
</dbReference>
<reference evidence="5 7" key="1">
    <citation type="submission" date="2011-05" db="EMBL/GenBank/DDBJ databases">
        <authorList>
            <person name="Muzny D."/>
            <person name="Qin X."/>
            <person name="Deng J."/>
            <person name="Jiang H."/>
            <person name="Liu Y."/>
            <person name="Qu J."/>
            <person name="Song X.-Z."/>
            <person name="Zhang L."/>
            <person name="Thornton R."/>
            <person name="Coyle M."/>
            <person name="Francisco L."/>
            <person name="Jackson L."/>
            <person name="Javaid M."/>
            <person name="Korchina V."/>
            <person name="Kovar C."/>
            <person name="Mata R."/>
            <person name="Mathew T."/>
            <person name="Ngo R."/>
            <person name="Nguyen L."/>
            <person name="Nguyen N."/>
            <person name="Okwuonu G."/>
            <person name="Ongeri F."/>
            <person name="Pham C."/>
            <person name="Simmons D."/>
            <person name="Wilczek-Boney K."/>
            <person name="Hale W."/>
            <person name="Jakkamsetti A."/>
            <person name="Pham P."/>
            <person name="Ruth R."/>
            <person name="San Lucas F."/>
            <person name="Warren J."/>
            <person name="Zhang J."/>
            <person name="Zhao Z."/>
            <person name="Zhou C."/>
            <person name="Zhu D."/>
            <person name="Lee S."/>
            <person name="Bess C."/>
            <person name="Blankenburg K."/>
            <person name="Forbes L."/>
            <person name="Fu Q."/>
            <person name="Gubbala S."/>
            <person name="Hirani K."/>
            <person name="Jayaseelan J.C."/>
            <person name="Lara F."/>
            <person name="Munidasa M."/>
            <person name="Palculict T."/>
            <person name="Patil S."/>
            <person name="Pu L.-L."/>
            <person name="Saada N."/>
            <person name="Tang L."/>
            <person name="Weissenberger G."/>
            <person name="Zhu Y."/>
            <person name="Hemphill L."/>
            <person name="Shang Y."/>
            <person name="Youmans B."/>
            <person name="Ayvaz T."/>
            <person name="Ross M."/>
            <person name="Santibanez J."/>
            <person name="Aqrawi P."/>
            <person name="Gross S."/>
            <person name="Joshi V."/>
            <person name="Fowler G."/>
            <person name="Nazareth L."/>
            <person name="Reid J."/>
            <person name="Worley K."/>
            <person name="Petrosino J."/>
            <person name="Highlander S."/>
            <person name="Gibbs R."/>
        </authorList>
    </citation>
    <scope>NUCLEOTIDE SEQUENCE [LARGE SCALE GENOMIC DNA]</scope>
    <source>
        <strain evidence="5 7">ATCC 33926</strain>
    </source>
</reference>
<organism evidence="5 7">
    <name type="scientific">Neisseria macacae ATCC 33926</name>
    <dbReference type="NCBI Taxonomy" id="997348"/>
    <lineage>
        <taxon>Bacteria</taxon>
        <taxon>Pseudomonadati</taxon>
        <taxon>Pseudomonadota</taxon>
        <taxon>Betaproteobacteria</taxon>
        <taxon>Neisseriales</taxon>
        <taxon>Neisseriaceae</taxon>
        <taxon>Neisseria</taxon>
    </lineage>
</organism>
<dbReference type="GO" id="GO:0004315">
    <property type="term" value="F:3-oxoacyl-[acyl-carrier-protein] synthase activity"/>
    <property type="evidence" value="ECO:0007669"/>
    <property type="project" value="UniProtKB-EC"/>
</dbReference>
<dbReference type="CDD" id="cd00830">
    <property type="entry name" value="KAS_III"/>
    <property type="match status" value="1"/>
</dbReference>
<dbReference type="PANTHER" id="PTHR34069">
    <property type="entry name" value="3-OXOACYL-[ACYL-CARRIER-PROTEIN] SYNTHASE 3"/>
    <property type="match status" value="1"/>
</dbReference>
<dbReference type="InterPro" id="IPR016039">
    <property type="entry name" value="Thiolase-like"/>
</dbReference>
<dbReference type="InterPro" id="IPR013751">
    <property type="entry name" value="ACP_syn_III_N"/>
</dbReference>
<dbReference type="GO" id="GO:0044550">
    <property type="term" value="P:secondary metabolite biosynthetic process"/>
    <property type="evidence" value="ECO:0007669"/>
    <property type="project" value="TreeGrafter"/>
</dbReference>
<feature type="domain" description="Beta-ketoacyl-[acyl-carrier-protein] synthase III C-terminal" evidence="3">
    <location>
        <begin position="244"/>
        <end position="332"/>
    </location>
</feature>
<gene>
    <name evidence="5" type="primary">fabH3</name>
    <name evidence="5" type="ORF">HMPREF9418_1510</name>
    <name evidence="6" type="ORF">MON40_05890</name>
</gene>
<dbReference type="EC" id="2.3.1.41" evidence="5"/>
<accession>A0AA36UJ50</accession>
<dbReference type="GO" id="GO:0006633">
    <property type="term" value="P:fatty acid biosynthetic process"/>
    <property type="evidence" value="ECO:0007669"/>
    <property type="project" value="InterPro"/>
</dbReference>
<dbReference type="Proteomes" id="UP000829455">
    <property type="component" value="Chromosome"/>
</dbReference>
<proteinExistence type="predicted"/>
<evidence type="ECO:0000259" key="3">
    <source>
        <dbReference type="Pfam" id="PF08541"/>
    </source>
</evidence>
<evidence type="ECO:0000313" key="5">
    <source>
        <dbReference type="EMBL" id="EGQ76868.1"/>
    </source>
</evidence>
<dbReference type="EMBL" id="AFQE01000072">
    <property type="protein sequence ID" value="EGQ76868.1"/>
    <property type="molecule type" value="Genomic_DNA"/>
</dbReference>
<keyword evidence="1 5" id="KW-0808">Transferase</keyword>
<dbReference type="SUPFAM" id="SSF53901">
    <property type="entry name" value="Thiolase-like"/>
    <property type="match status" value="1"/>
</dbReference>
<dbReference type="InterPro" id="IPR013747">
    <property type="entry name" value="ACP_syn_III_C"/>
</dbReference>
<evidence type="ECO:0000259" key="4">
    <source>
        <dbReference type="Pfam" id="PF08545"/>
    </source>
</evidence>
<evidence type="ECO:0000256" key="1">
    <source>
        <dbReference type="ARBA" id="ARBA00022679"/>
    </source>
</evidence>
<name>A0AA36UJ50_9NEIS</name>
<dbReference type="Proteomes" id="UP000004982">
    <property type="component" value="Unassembled WGS sequence"/>
</dbReference>
<sequence>MQTTHPNPSLRLNIIGTGKGLPSRLVPSTEIDALLGIKEGRTEKLSGLAQRYFLADDESADAMQLQAAKNALAAAGITIDDVDCVINASGIDRQCIPFNAAHTLRLLKPARPIAAFDVNMTCLSFLRSLDLADSLLHKYPTILLISCDVASVGLDWNDFHSSTIFGDGAAAAVIRSSERGGVLTSKFEVHPEGYEFCTIPAGGYENHPSKHPESYVSQAYFHMNGKKLYKLAAEAIPGFLDETLAQADLTLADIDWIVPHQASRGALQHIISRLKLDPAKIVDIFNTHGNQISASIPSALHHLLTDFPVRSGDKVLLFGTSAGVGLGALVWEKP</sequence>
<feature type="domain" description="Beta-ketoacyl-[acyl-carrier-protein] synthase III N-terminal" evidence="4">
    <location>
        <begin position="116"/>
        <end position="188"/>
    </location>
</feature>
<evidence type="ECO:0000313" key="8">
    <source>
        <dbReference type="Proteomes" id="UP000829455"/>
    </source>
</evidence>
<dbReference type="EMBL" id="CP094241">
    <property type="protein sequence ID" value="UNV86025.1"/>
    <property type="molecule type" value="Genomic_DNA"/>
</dbReference>
<reference evidence="6 8" key="2">
    <citation type="submission" date="2022-03" db="EMBL/GenBank/DDBJ databases">
        <title>Genome sequencing of Neisseria macacae.</title>
        <authorList>
            <person name="Baek M.-G."/>
        </authorList>
    </citation>
    <scope>NUCLEOTIDE SEQUENCE [LARGE SCALE GENOMIC DNA]</scope>
    <source>
        <strain evidence="6 8">ATCC 33926</strain>
    </source>
</reference>
<dbReference type="Pfam" id="PF08545">
    <property type="entry name" value="ACP_syn_III"/>
    <property type="match status" value="1"/>
</dbReference>
<dbReference type="PANTHER" id="PTHR34069:SF2">
    <property type="entry name" value="BETA-KETOACYL-[ACYL-CARRIER-PROTEIN] SYNTHASE III"/>
    <property type="match status" value="1"/>
</dbReference>
<evidence type="ECO:0000313" key="7">
    <source>
        <dbReference type="Proteomes" id="UP000004982"/>
    </source>
</evidence>
<evidence type="ECO:0000256" key="2">
    <source>
        <dbReference type="ARBA" id="ARBA00023315"/>
    </source>
</evidence>
<evidence type="ECO:0000313" key="6">
    <source>
        <dbReference type="EMBL" id="UNV86025.1"/>
    </source>
</evidence>
<keyword evidence="8" id="KW-1185">Reference proteome</keyword>
<protein>
    <submittedName>
        <fullName evidence="5">3-oxoacyl-[acyl-carrier-protein] synthase III</fullName>
        <ecNumber evidence="5">2.3.1.41</ecNumber>
    </submittedName>
    <submittedName>
        <fullName evidence="6">Ketoacyl-ACP synthase III</fullName>
    </submittedName>
</protein>